<dbReference type="eggNOG" id="KOG1840">
    <property type="taxonomic scope" value="Eukaryota"/>
</dbReference>
<name>W9WYS7_9EURO</name>
<accession>W9WYS7</accession>
<dbReference type="SUPFAM" id="SSF53167">
    <property type="entry name" value="Purine and uridine phosphorylases"/>
    <property type="match status" value="1"/>
</dbReference>
<evidence type="ECO:0000313" key="2">
    <source>
        <dbReference type="Proteomes" id="UP000019471"/>
    </source>
</evidence>
<dbReference type="RefSeq" id="XP_007750195.1">
    <property type="nucleotide sequence ID" value="XM_007752005.1"/>
</dbReference>
<dbReference type="HOGENOM" id="CLU_1026737_0_0_1"/>
<dbReference type="GO" id="GO:0009116">
    <property type="term" value="P:nucleoside metabolic process"/>
    <property type="evidence" value="ECO:0007669"/>
    <property type="project" value="InterPro"/>
</dbReference>
<gene>
    <name evidence="1" type="ORF">A1O5_11433</name>
</gene>
<dbReference type="OrthoDB" id="5986190at2759"/>
<dbReference type="Proteomes" id="UP000019471">
    <property type="component" value="Unassembled WGS sequence"/>
</dbReference>
<dbReference type="Gene3D" id="3.40.50.1580">
    <property type="entry name" value="Nucleoside phosphorylase domain"/>
    <property type="match status" value="1"/>
</dbReference>
<keyword evidence="2" id="KW-1185">Reference proteome</keyword>
<dbReference type="Pfam" id="PF13374">
    <property type="entry name" value="TPR_10"/>
    <property type="match status" value="1"/>
</dbReference>
<dbReference type="InterPro" id="IPR035994">
    <property type="entry name" value="Nucleoside_phosphorylase_sf"/>
</dbReference>
<sequence length="271" mass="30393">MVRRYPRLDESVLRRTSPSHPAKRTYWASQGHLTCETCGLEAAGLMHGFQCVVIRGIADYADSHKNDDWHAYAAAVAAGCAKELLTYMTPIVGIRGKYDSSFRLEETICRTLMTDLGAQHPDTLRSMSHLAMSLSYQGKYLEAETIYREAIRIHRTMLRAEHPNTLKLMNNLAALLYRQGKYEAAETRIREVMGIQQTVSGAEDEATLTGMNNQAIVLSDQQQYEAAEPLQEACCTSSLRVLGIQHPSTVRRLENLAFLWLSQGRGDAEIL</sequence>
<proteinExistence type="predicted"/>
<dbReference type="Gene3D" id="1.25.40.10">
    <property type="entry name" value="Tetratricopeptide repeat domain"/>
    <property type="match status" value="1"/>
</dbReference>
<reference evidence="1 2" key="1">
    <citation type="submission" date="2013-03" db="EMBL/GenBank/DDBJ databases">
        <title>The Genome Sequence of Cladophialophora psammophila CBS 110553.</title>
        <authorList>
            <consortium name="The Broad Institute Genomics Platform"/>
            <person name="Cuomo C."/>
            <person name="de Hoog S."/>
            <person name="Gorbushina A."/>
            <person name="Walker B."/>
            <person name="Young S.K."/>
            <person name="Zeng Q."/>
            <person name="Gargeya S."/>
            <person name="Fitzgerald M."/>
            <person name="Haas B."/>
            <person name="Abouelleil A."/>
            <person name="Allen A.W."/>
            <person name="Alvarado L."/>
            <person name="Arachchi H.M."/>
            <person name="Berlin A.M."/>
            <person name="Chapman S.B."/>
            <person name="Gainer-Dewar J."/>
            <person name="Goldberg J."/>
            <person name="Griggs A."/>
            <person name="Gujja S."/>
            <person name="Hansen M."/>
            <person name="Howarth C."/>
            <person name="Imamovic A."/>
            <person name="Ireland A."/>
            <person name="Larimer J."/>
            <person name="McCowan C."/>
            <person name="Murphy C."/>
            <person name="Pearson M."/>
            <person name="Poon T.W."/>
            <person name="Priest M."/>
            <person name="Roberts A."/>
            <person name="Saif S."/>
            <person name="Shea T."/>
            <person name="Sisk P."/>
            <person name="Sykes S."/>
            <person name="Wortman J."/>
            <person name="Nusbaum C."/>
            <person name="Birren B."/>
        </authorList>
    </citation>
    <scope>NUCLEOTIDE SEQUENCE [LARGE SCALE GENOMIC DNA]</scope>
    <source>
        <strain evidence="1 2">CBS 110553</strain>
    </source>
</reference>
<protein>
    <submittedName>
        <fullName evidence="1">Uncharacterized protein</fullName>
    </submittedName>
</protein>
<organism evidence="1 2">
    <name type="scientific">Cladophialophora psammophila CBS 110553</name>
    <dbReference type="NCBI Taxonomy" id="1182543"/>
    <lineage>
        <taxon>Eukaryota</taxon>
        <taxon>Fungi</taxon>
        <taxon>Dikarya</taxon>
        <taxon>Ascomycota</taxon>
        <taxon>Pezizomycotina</taxon>
        <taxon>Eurotiomycetes</taxon>
        <taxon>Chaetothyriomycetidae</taxon>
        <taxon>Chaetothyriales</taxon>
        <taxon>Herpotrichiellaceae</taxon>
        <taxon>Cladophialophora</taxon>
    </lineage>
</organism>
<dbReference type="AlphaFoldDB" id="W9WYS7"/>
<dbReference type="PANTHER" id="PTHR46082">
    <property type="entry name" value="ATP/GTP-BINDING PROTEIN-RELATED"/>
    <property type="match status" value="1"/>
</dbReference>
<dbReference type="GO" id="GO:0003824">
    <property type="term" value="F:catalytic activity"/>
    <property type="evidence" value="ECO:0007669"/>
    <property type="project" value="InterPro"/>
</dbReference>
<dbReference type="Pfam" id="PF13424">
    <property type="entry name" value="TPR_12"/>
    <property type="match status" value="1"/>
</dbReference>
<dbReference type="InterPro" id="IPR019734">
    <property type="entry name" value="TPR_rpt"/>
</dbReference>
<dbReference type="InterPro" id="IPR053137">
    <property type="entry name" value="NLR-like"/>
</dbReference>
<evidence type="ECO:0000313" key="1">
    <source>
        <dbReference type="EMBL" id="EXJ63384.1"/>
    </source>
</evidence>
<dbReference type="SUPFAM" id="SSF48452">
    <property type="entry name" value="TPR-like"/>
    <property type="match status" value="1"/>
</dbReference>
<dbReference type="SMART" id="SM00028">
    <property type="entry name" value="TPR"/>
    <property type="match status" value="2"/>
</dbReference>
<dbReference type="InterPro" id="IPR011990">
    <property type="entry name" value="TPR-like_helical_dom_sf"/>
</dbReference>
<dbReference type="STRING" id="1182543.W9WYS7"/>
<dbReference type="EMBL" id="AMGX01000026">
    <property type="protein sequence ID" value="EXJ63384.1"/>
    <property type="molecule type" value="Genomic_DNA"/>
</dbReference>
<dbReference type="GeneID" id="19196122"/>
<dbReference type="PANTHER" id="PTHR46082:SF11">
    <property type="entry name" value="AAA+ ATPASE DOMAIN-CONTAINING PROTEIN-RELATED"/>
    <property type="match status" value="1"/>
</dbReference>
<comment type="caution">
    <text evidence="1">The sequence shown here is derived from an EMBL/GenBank/DDBJ whole genome shotgun (WGS) entry which is preliminary data.</text>
</comment>